<dbReference type="InterPro" id="IPR010799">
    <property type="entry name" value="MlrC_C"/>
</dbReference>
<feature type="domain" description="Microcystin LR degradation protein MlrC N-terminal" evidence="3">
    <location>
        <begin position="2"/>
        <end position="286"/>
    </location>
</feature>
<feature type="domain" description="Microcystin LR degradation protein MlrC C-terminal" evidence="2">
    <location>
        <begin position="295"/>
        <end position="472"/>
    </location>
</feature>
<evidence type="ECO:0000313" key="5">
    <source>
        <dbReference type="Proteomes" id="UP000068164"/>
    </source>
</evidence>
<keyword evidence="5" id="KW-1185">Reference proteome</keyword>
<dbReference type="AlphaFoldDB" id="A0A125Q4Q1"/>
<keyword evidence="1" id="KW-0378">Hydrolase</keyword>
<keyword evidence="1" id="KW-0645">Protease</keyword>
<protein>
    <recommendedName>
        <fullName evidence="1">Microcystinase C</fullName>
        <shortName evidence="1">MlrC</shortName>
    </recommendedName>
</protein>
<dbReference type="InterPro" id="IPR015995">
    <property type="entry name" value="MlrC_N"/>
</dbReference>
<gene>
    <name evidence="4" type="ORF">AS026_20745</name>
</gene>
<comment type="function">
    <text evidence="1">Involved in peptidolytic degradation of cyclic heptapeptide hepatotoxin microcystin (MC).</text>
</comment>
<reference evidence="4 5" key="1">
    <citation type="submission" date="2015-11" db="EMBL/GenBank/DDBJ databases">
        <title>Draft Genome Sequence of the Strain BR 10423 (Rhizobium sp.) isolated from nodules of Mimosa pudica.</title>
        <authorList>
            <person name="Barauna A.C."/>
            <person name="Zilli J.E."/>
            <person name="Simoes-Araujo J.L."/>
            <person name="Reis V.M."/>
            <person name="James E.K."/>
            <person name="Reis F.B.Jr."/>
            <person name="Rouws L.F."/>
            <person name="Passos S.R."/>
            <person name="Gois S.R."/>
        </authorList>
    </citation>
    <scope>NUCLEOTIDE SEQUENCE [LARGE SCALE GENOMIC DNA]</scope>
    <source>
        <strain evidence="4 5">BR10423</strain>
    </source>
</reference>
<comment type="similarity">
    <text evidence="1">Belongs to the peptidase M81 family.</text>
</comment>
<name>A0A125Q4Q1_9HYPH</name>
<evidence type="ECO:0000259" key="3">
    <source>
        <dbReference type="Pfam" id="PF07364"/>
    </source>
</evidence>
<comment type="cofactor">
    <cofactor evidence="1">
        <name>Zn(2+)</name>
        <dbReference type="ChEBI" id="CHEBI:29105"/>
    </cofactor>
    <text evidence="1">Binds 1 zinc ion per subunit.</text>
</comment>
<dbReference type="InterPro" id="IPR009197">
    <property type="entry name" value="MlrC"/>
</dbReference>
<evidence type="ECO:0000256" key="1">
    <source>
        <dbReference type="PIRNR" id="PIRNR012702"/>
    </source>
</evidence>
<dbReference type="Pfam" id="PF07171">
    <property type="entry name" value="MlrC_C"/>
    <property type="match status" value="1"/>
</dbReference>
<dbReference type="EMBL" id="LNCD01000136">
    <property type="protein sequence ID" value="KWV42307.1"/>
    <property type="molecule type" value="Genomic_DNA"/>
</dbReference>
<evidence type="ECO:0000313" key="4">
    <source>
        <dbReference type="EMBL" id="KWV42307.1"/>
    </source>
</evidence>
<keyword evidence="1" id="KW-0482">Metalloprotease</keyword>
<dbReference type="PIRSF" id="PIRSF012702">
    <property type="entry name" value="UCP012702"/>
    <property type="match status" value="1"/>
</dbReference>
<dbReference type="GO" id="GO:0008237">
    <property type="term" value="F:metallopeptidase activity"/>
    <property type="evidence" value="ECO:0007669"/>
    <property type="project" value="UniProtKB-KW"/>
</dbReference>
<keyword evidence="1" id="KW-0479">Metal-binding</keyword>
<evidence type="ECO:0000259" key="2">
    <source>
        <dbReference type="Pfam" id="PF07171"/>
    </source>
</evidence>
<proteinExistence type="inferred from homology"/>
<dbReference type="Pfam" id="PF07364">
    <property type="entry name" value="DUF1485"/>
    <property type="match status" value="1"/>
</dbReference>
<dbReference type="GO" id="GO:0006508">
    <property type="term" value="P:proteolysis"/>
    <property type="evidence" value="ECO:0007669"/>
    <property type="project" value="UniProtKB-KW"/>
</dbReference>
<dbReference type="GO" id="GO:0046872">
    <property type="term" value="F:metal ion binding"/>
    <property type="evidence" value="ECO:0007669"/>
    <property type="project" value="UniProtKB-KW"/>
</dbReference>
<organism evidence="4 5">
    <name type="scientific">Rhizobium altiplani</name>
    <dbReference type="NCBI Taxonomy" id="1864509"/>
    <lineage>
        <taxon>Bacteria</taxon>
        <taxon>Pseudomonadati</taxon>
        <taxon>Pseudomonadota</taxon>
        <taxon>Alphaproteobacteria</taxon>
        <taxon>Hyphomicrobiales</taxon>
        <taxon>Rhizobiaceae</taxon>
        <taxon>Rhizobium/Agrobacterium group</taxon>
        <taxon>Rhizobium</taxon>
    </lineage>
</organism>
<sequence>MKIVIGGIEHETNTHRKADAYLSDFQITRGDAVIAANEGVRSYIGGMLDAAASVGASVIPTIHAQAEPGGIISLAAYEQLIRELLDGLRNVLPVEAVGLALHGAGIARGAENIEVDICRRVREIVGPDVKIVITLDLHGNLSPELFELVDAAFGTQNSPHTDMFERGQDAIKVVPELIRGSIVPKIHLEKLPLLLTPVTTMMDATAAINQMCRSLEEDPDIIACTFFHGFPYADTRFAGASVLTVANGSMQKAQSAAKSVARFIWNSRADIPAKTFTPEDAVKHALAEKIGPVAVLDGADNTGGGCPGDGTYLLRAMLEAKLSGACFGVMCDPDVVRLAHEAGVGSTIDVQLGGKSDQLHGEPIAARAYIKTLTDGQFVRSSPMGGGTHDYVGRTARLQIGGVDVVVVSERYQPFDQEIFSLHGIDVHRASIVGLKSTNHWRAGFEGIIKSDYLADSPGLMSQDLTRFSHERAPRPIWPLDEDTTY</sequence>
<comment type="caution">
    <text evidence="4">The sequence shown here is derived from an EMBL/GenBank/DDBJ whole genome shotgun (WGS) entry which is preliminary data.</text>
</comment>
<dbReference type="Proteomes" id="UP000068164">
    <property type="component" value="Unassembled WGS sequence"/>
</dbReference>
<accession>A0A125Q4Q1</accession>